<keyword evidence="2" id="KW-1185">Reference proteome</keyword>
<comment type="caution">
    <text evidence="1">The sequence shown here is derived from an EMBL/GenBank/DDBJ whole genome shotgun (WGS) entry which is preliminary data.</text>
</comment>
<dbReference type="EMBL" id="JAIOUQ010000005">
    <property type="protein sequence ID" value="MBZ2165483.1"/>
    <property type="molecule type" value="Genomic_DNA"/>
</dbReference>
<dbReference type="RefSeq" id="WP_223791109.1">
    <property type="nucleotide sequence ID" value="NZ_JAIOUQ010000005.1"/>
</dbReference>
<dbReference type="Proteomes" id="UP000825933">
    <property type="component" value="Unassembled WGS sequence"/>
</dbReference>
<reference evidence="2" key="1">
    <citation type="journal article" date="2022" name="Microbiol. Resour. Announc.">
        <title>Draft Genome Sequence of a Methanogenic Archaeon from West Spitsbergen Permafrost.</title>
        <authorList>
            <person name="Trubitsyn V."/>
            <person name="Rivkina E."/>
            <person name="Shcherbakova V."/>
        </authorList>
    </citation>
    <scope>NUCLEOTIDE SEQUENCE [LARGE SCALE GENOMIC DNA]</scope>
    <source>
        <strain evidence="2">VT</strain>
    </source>
</reference>
<organism evidence="1 2">
    <name type="scientific">Methanobacterium spitsbergense</name>
    <dbReference type="NCBI Taxonomy" id="2874285"/>
    <lineage>
        <taxon>Archaea</taxon>
        <taxon>Methanobacteriati</taxon>
        <taxon>Methanobacteriota</taxon>
        <taxon>Methanomada group</taxon>
        <taxon>Methanobacteria</taxon>
        <taxon>Methanobacteriales</taxon>
        <taxon>Methanobacteriaceae</taxon>
        <taxon>Methanobacterium</taxon>
    </lineage>
</organism>
<evidence type="ECO:0000313" key="1">
    <source>
        <dbReference type="EMBL" id="MBZ2165483.1"/>
    </source>
</evidence>
<protein>
    <submittedName>
        <fullName evidence="1">Uncharacterized protein</fullName>
    </submittedName>
</protein>
<evidence type="ECO:0000313" key="2">
    <source>
        <dbReference type="Proteomes" id="UP000825933"/>
    </source>
</evidence>
<sequence>MVVESAINIIKNLQGVVDVQQLSKEDQQSLLKIESNRKDDIIPVINQGLNECIEREFCLVMLKTVEFRSPPKPTVILTTNKGRILGQELISAEDREKYSSRNDVYFLSTNFIVFRPDKKFIRGHTEKELFILPPIPFPELNEMEDITDIVSGTPSTMGDVYIKDKYGYPDDPHLATILVAFSKKEEH</sequence>
<proteinExistence type="predicted"/>
<gene>
    <name evidence="1" type="ORF">K8N75_05445</name>
</gene>
<dbReference type="AlphaFoldDB" id="A0A8T5UXD2"/>
<accession>A0A8T5UXD2</accession>
<name>A0A8T5UXD2_9EURY</name>